<sequence length="225" mass="24658">MSSRPRRTQAERRTATRGRILDCTADCLLERGYTATTVSEVQQRSGLARGTIQHHFPTRAQLIVGAMSHLVDTRISRFREEAALIAPGPGRMQAVVDLAWRDLSSPIFFAALELWVAARTDAELRATLVPEQDRLFAAMRELYAETLGEPYTSDPRVETLVEFTVDLLTGLSLATMLSSSAGSREAVLRRWKRALAVLAGVLPADELLGGRSLSELLPPGGTMTP</sequence>
<dbReference type="InterPro" id="IPR009057">
    <property type="entry name" value="Homeodomain-like_sf"/>
</dbReference>
<evidence type="ECO:0000256" key="1">
    <source>
        <dbReference type="ARBA" id="ARBA00023125"/>
    </source>
</evidence>
<dbReference type="InterPro" id="IPR001647">
    <property type="entry name" value="HTH_TetR"/>
</dbReference>
<comment type="caution">
    <text evidence="4">The sequence shown here is derived from an EMBL/GenBank/DDBJ whole genome shotgun (WGS) entry which is preliminary data.</text>
</comment>
<evidence type="ECO:0000259" key="3">
    <source>
        <dbReference type="PROSITE" id="PS50977"/>
    </source>
</evidence>
<reference evidence="4 5" key="1">
    <citation type="submission" date="2020-07" db="EMBL/GenBank/DDBJ databases">
        <title>Sequencing the genomes of 1000 actinobacteria strains.</title>
        <authorList>
            <person name="Klenk H.-P."/>
        </authorList>
    </citation>
    <scope>NUCLEOTIDE SEQUENCE [LARGE SCALE GENOMIC DNA]</scope>
    <source>
        <strain evidence="4 5">DSM 103833</strain>
    </source>
</reference>
<feature type="domain" description="HTH tetR-type" evidence="3">
    <location>
        <begin position="14"/>
        <end position="74"/>
    </location>
</feature>
<dbReference type="Gene3D" id="1.10.357.10">
    <property type="entry name" value="Tetracycline Repressor, domain 2"/>
    <property type="match status" value="1"/>
</dbReference>
<evidence type="ECO:0000313" key="5">
    <source>
        <dbReference type="Proteomes" id="UP000530424"/>
    </source>
</evidence>
<dbReference type="GO" id="GO:0000976">
    <property type="term" value="F:transcription cis-regulatory region binding"/>
    <property type="evidence" value="ECO:0007669"/>
    <property type="project" value="TreeGrafter"/>
</dbReference>
<dbReference type="PRINTS" id="PR00455">
    <property type="entry name" value="HTHTETR"/>
</dbReference>
<dbReference type="SUPFAM" id="SSF46689">
    <property type="entry name" value="Homeodomain-like"/>
    <property type="match status" value="1"/>
</dbReference>
<accession>A0A853BZ02</accession>
<dbReference type="PANTHER" id="PTHR30055">
    <property type="entry name" value="HTH-TYPE TRANSCRIPTIONAL REGULATOR RUTR"/>
    <property type="match status" value="1"/>
</dbReference>
<gene>
    <name evidence="4" type="ORF">HNR19_000410</name>
</gene>
<dbReference type="Proteomes" id="UP000530424">
    <property type="component" value="Unassembled WGS sequence"/>
</dbReference>
<protein>
    <submittedName>
        <fullName evidence="4">AcrR family transcriptional regulator</fullName>
    </submittedName>
</protein>
<dbReference type="PROSITE" id="PS50977">
    <property type="entry name" value="HTH_TETR_2"/>
    <property type="match status" value="1"/>
</dbReference>
<evidence type="ECO:0000313" key="4">
    <source>
        <dbReference type="EMBL" id="NYI99711.1"/>
    </source>
</evidence>
<dbReference type="EMBL" id="JACCFP010000001">
    <property type="protein sequence ID" value="NYI99711.1"/>
    <property type="molecule type" value="Genomic_DNA"/>
</dbReference>
<feature type="DNA-binding region" description="H-T-H motif" evidence="2">
    <location>
        <begin position="37"/>
        <end position="56"/>
    </location>
</feature>
<dbReference type="AlphaFoldDB" id="A0A853BZ02"/>
<dbReference type="Pfam" id="PF00440">
    <property type="entry name" value="TetR_N"/>
    <property type="match status" value="1"/>
</dbReference>
<organism evidence="4 5">
    <name type="scientific">Nocardioides thalensis</name>
    <dbReference type="NCBI Taxonomy" id="1914755"/>
    <lineage>
        <taxon>Bacteria</taxon>
        <taxon>Bacillati</taxon>
        <taxon>Actinomycetota</taxon>
        <taxon>Actinomycetes</taxon>
        <taxon>Propionibacteriales</taxon>
        <taxon>Nocardioidaceae</taxon>
        <taxon>Nocardioides</taxon>
    </lineage>
</organism>
<keyword evidence="5" id="KW-1185">Reference proteome</keyword>
<evidence type="ECO:0000256" key="2">
    <source>
        <dbReference type="PROSITE-ProRule" id="PRU00335"/>
    </source>
</evidence>
<dbReference type="InterPro" id="IPR050109">
    <property type="entry name" value="HTH-type_TetR-like_transc_reg"/>
</dbReference>
<dbReference type="GO" id="GO:0003700">
    <property type="term" value="F:DNA-binding transcription factor activity"/>
    <property type="evidence" value="ECO:0007669"/>
    <property type="project" value="TreeGrafter"/>
</dbReference>
<dbReference type="RefSeq" id="WP_179666327.1">
    <property type="nucleotide sequence ID" value="NZ_JACCFP010000001.1"/>
</dbReference>
<keyword evidence="1 2" id="KW-0238">DNA-binding</keyword>
<dbReference type="PANTHER" id="PTHR30055:SF226">
    <property type="entry name" value="HTH-TYPE TRANSCRIPTIONAL REGULATOR PKSA"/>
    <property type="match status" value="1"/>
</dbReference>
<proteinExistence type="predicted"/>
<name>A0A853BZ02_9ACTN</name>